<organism evidence="1 2">
    <name type="scientific">Pisolithus microcarpus 441</name>
    <dbReference type="NCBI Taxonomy" id="765257"/>
    <lineage>
        <taxon>Eukaryota</taxon>
        <taxon>Fungi</taxon>
        <taxon>Dikarya</taxon>
        <taxon>Basidiomycota</taxon>
        <taxon>Agaricomycotina</taxon>
        <taxon>Agaricomycetes</taxon>
        <taxon>Agaricomycetidae</taxon>
        <taxon>Boletales</taxon>
        <taxon>Sclerodermatineae</taxon>
        <taxon>Pisolithaceae</taxon>
        <taxon>Pisolithus</taxon>
    </lineage>
</organism>
<dbReference type="InterPro" id="IPR046521">
    <property type="entry name" value="DUF6698"/>
</dbReference>
<name>A0A0C9Z185_9AGAM</name>
<reference evidence="1 2" key="1">
    <citation type="submission" date="2014-04" db="EMBL/GenBank/DDBJ databases">
        <authorList>
            <consortium name="DOE Joint Genome Institute"/>
            <person name="Kuo A."/>
            <person name="Kohler A."/>
            <person name="Costa M.D."/>
            <person name="Nagy L.G."/>
            <person name="Floudas D."/>
            <person name="Copeland A."/>
            <person name="Barry K.W."/>
            <person name="Cichocki N."/>
            <person name="Veneault-Fourrey C."/>
            <person name="LaButti K."/>
            <person name="Lindquist E.A."/>
            <person name="Lipzen A."/>
            <person name="Lundell T."/>
            <person name="Morin E."/>
            <person name="Murat C."/>
            <person name="Sun H."/>
            <person name="Tunlid A."/>
            <person name="Henrissat B."/>
            <person name="Grigoriev I.V."/>
            <person name="Hibbett D.S."/>
            <person name="Martin F."/>
            <person name="Nordberg H.P."/>
            <person name="Cantor M.N."/>
            <person name="Hua S.X."/>
        </authorList>
    </citation>
    <scope>NUCLEOTIDE SEQUENCE [LARGE SCALE GENOMIC DNA]</scope>
    <source>
        <strain evidence="1 2">441</strain>
    </source>
</reference>
<dbReference type="Pfam" id="PF20414">
    <property type="entry name" value="DUF6698"/>
    <property type="match status" value="1"/>
</dbReference>
<accession>A0A0C9Z185</accession>
<sequence>KAALWGKMSLVKGFMWRGGPKTNGRKWQVSAVMPRAIAWAATICLFMLSPDSEFPSCGIGQISKINYFEVFRGYKWVLIMKWADPHIQKIAGELNSFVFGKGGMTVKPGSTGPMEDLSAEINAAMAAM</sequence>
<dbReference type="OrthoDB" id="3231188at2759"/>
<feature type="non-terminal residue" evidence="1">
    <location>
        <position position="1"/>
    </location>
</feature>
<dbReference type="HOGENOM" id="CLU_114369_1_0_1"/>
<evidence type="ECO:0000313" key="2">
    <source>
        <dbReference type="Proteomes" id="UP000054018"/>
    </source>
</evidence>
<reference evidence="2" key="2">
    <citation type="submission" date="2015-01" db="EMBL/GenBank/DDBJ databases">
        <title>Evolutionary Origins and Diversification of the Mycorrhizal Mutualists.</title>
        <authorList>
            <consortium name="DOE Joint Genome Institute"/>
            <consortium name="Mycorrhizal Genomics Consortium"/>
            <person name="Kohler A."/>
            <person name="Kuo A."/>
            <person name="Nagy L.G."/>
            <person name="Floudas D."/>
            <person name="Copeland A."/>
            <person name="Barry K.W."/>
            <person name="Cichocki N."/>
            <person name="Veneault-Fourrey C."/>
            <person name="LaButti K."/>
            <person name="Lindquist E.A."/>
            <person name="Lipzen A."/>
            <person name="Lundell T."/>
            <person name="Morin E."/>
            <person name="Murat C."/>
            <person name="Riley R."/>
            <person name="Ohm R."/>
            <person name="Sun H."/>
            <person name="Tunlid A."/>
            <person name="Henrissat B."/>
            <person name="Grigoriev I.V."/>
            <person name="Hibbett D.S."/>
            <person name="Martin F."/>
        </authorList>
    </citation>
    <scope>NUCLEOTIDE SEQUENCE [LARGE SCALE GENOMIC DNA]</scope>
    <source>
        <strain evidence="2">441</strain>
    </source>
</reference>
<proteinExistence type="predicted"/>
<evidence type="ECO:0000313" key="1">
    <source>
        <dbReference type="EMBL" id="KIK20049.1"/>
    </source>
</evidence>
<dbReference type="AlphaFoldDB" id="A0A0C9Z185"/>
<dbReference type="Proteomes" id="UP000054018">
    <property type="component" value="Unassembled WGS sequence"/>
</dbReference>
<dbReference type="EMBL" id="KN833772">
    <property type="protein sequence ID" value="KIK20049.1"/>
    <property type="molecule type" value="Genomic_DNA"/>
</dbReference>
<gene>
    <name evidence="1" type="ORF">PISMIDRAFT_61187</name>
</gene>
<protein>
    <submittedName>
        <fullName evidence="1">Uncharacterized protein</fullName>
    </submittedName>
</protein>
<feature type="non-terminal residue" evidence="1">
    <location>
        <position position="128"/>
    </location>
</feature>
<dbReference type="STRING" id="765257.A0A0C9Z185"/>
<keyword evidence="2" id="KW-1185">Reference proteome</keyword>